<dbReference type="GO" id="GO:0019901">
    <property type="term" value="F:protein kinase binding"/>
    <property type="evidence" value="ECO:0007669"/>
    <property type="project" value="InterPro"/>
</dbReference>
<feature type="compositionally biased region" description="Basic residues" evidence="1">
    <location>
        <begin position="189"/>
        <end position="203"/>
    </location>
</feature>
<dbReference type="SUPFAM" id="SSF47954">
    <property type="entry name" value="Cyclin-like"/>
    <property type="match status" value="1"/>
</dbReference>
<dbReference type="GO" id="GO:0005634">
    <property type="term" value="C:nucleus"/>
    <property type="evidence" value="ECO:0007669"/>
    <property type="project" value="TreeGrafter"/>
</dbReference>
<dbReference type="GO" id="GO:0016538">
    <property type="term" value="F:cyclin-dependent protein serine/threonine kinase regulator activity"/>
    <property type="evidence" value="ECO:0007669"/>
    <property type="project" value="TreeGrafter"/>
</dbReference>
<evidence type="ECO:0000259" key="2">
    <source>
        <dbReference type="Pfam" id="PF00134"/>
    </source>
</evidence>
<feature type="compositionally biased region" description="Low complexity" evidence="1">
    <location>
        <begin position="204"/>
        <end position="222"/>
    </location>
</feature>
<dbReference type="InterPro" id="IPR036915">
    <property type="entry name" value="Cyclin-like_sf"/>
</dbReference>
<dbReference type="CDD" id="cd20557">
    <property type="entry name" value="CYCLIN_ScPCL1-like"/>
    <property type="match status" value="1"/>
</dbReference>
<evidence type="ECO:0000256" key="1">
    <source>
        <dbReference type="SAM" id="MobiDB-lite"/>
    </source>
</evidence>
<evidence type="ECO:0000313" key="4">
    <source>
        <dbReference type="Proteomes" id="UP000813824"/>
    </source>
</evidence>
<gene>
    <name evidence="3" type="ORF">BXZ70DRAFT_237894</name>
</gene>
<comment type="caution">
    <text evidence="3">The sequence shown here is derived from an EMBL/GenBank/DDBJ whole genome shotgun (WGS) entry which is preliminary data.</text>
</comment>
<dbReference type="InterPro" id="IPR006671">
    <property type="entry name" value="Cyclin_N"/>
</dbReference>
<accession>A0A8K0UNX2</accession>
<dbReference type="Gene3D" id="1.10.472.10">
    <property type="entry name" value="Cyclin-like"/>
    <property type="match status" value="1"/>
</dbReference>
<feature type="region of interest" description="Disordered" evidence="1">
    <location>
        <begin position="286"/>
        <end position="331"/>
    </location>
</feature>
<dbReference type="Pfam" id="PF00134">
    <property type="entry name" value="Cyclin_N"/>
    <property type="match status" value="1"/>
</dbReference>
<dbReference type="GO" id="GO:0000307">
    <property type="term" value="C:cyclin-dependent protein kinase holoenzyme complex"/>
    <property type="evidence" value="ECO:0007669"/>
    <property type="project" value="TreeGrafter"/>
</dbReference>
<feature type="compositionally biased region" description="Low complexity" evidence="1">
    <location>
        <begin position="290"/>
        <end position="305"/>
    </location>
</feature>
<feature type="domain" description="Cyclin N-terminal" evidence="2">
    <location>
        <begin position="58"/>
        <end position="162"/>
    </location>
</feature>
<protein>
    <recommendedName>
        <fullName evidence="2">Cyclin N-terminal domain-containing protein</fullName>
    </recommendedName>
</protein>
<feature type="region of interest" description="Disordered" evidence="1">
    <location>
        <begin position="189"/>
        <end position="233"/>
    </location>
</feature>
<organism evidence="3 4">
    <name type="scientific">Cristinia sonorae</name>
    <dbReference type="NCBI Taxonomy" id="1940300"/>
    <lineage>
        <taxon>Eukaryota</taxon>
        <taxon>Fungi</taxon>
        <taxon>Dikarya</taxon>
        <taxon>Basidiomycota</taxon>
        <taxon>Agaricomycotina</taxon>
        <taxon>Agaricomycetes</taxon>
        <taxon>Agaricomycetidae</taxon>
        <taxon>Agaricales</taxon>
        <taxon>Pleurotineae</taxon>
        <taxon>Stephanosporaceae</taxon>
        <taxon>Cristinia</taxon>
    </lineage>
</organism>
<dbReference type="EMBL" id="JAEVFJ010000019">
    <property type="protein sequence ID" value="KAH8099610.1"/>
    <property type="molecule type" value="Genomic_DNA"/>
</dbReference>
<keyword evidence="4" id="KW-1185">Reference proteome</keyword>
<dbReference type="InterPro" id="IPR013922">
    <property type="entry name" value="Cyclin_PHO80-like"/>
</dbReference>
<reference evidence="3" key="1">
    <citation type="journal article" date="2021" name="New Phytol.">
        <title>Evolutionary innovations through gain and loss of genes in the ectomycorrhizal Boletales.</title>
        <authorList>
            <person name="Wu G."/>
            <person name="Miyauchi S."/>
            <person name="Morin E."/>
            <person name="Kuo A."/>
            <person name="Drula E."/>
            <person name="Varga T."/>
            <person name="Kohler A."/>
            <person name="Feng B."/>
            <person name="Cao Y."/>
            <person name="Lipzen A."/>
            <person name="Daum C."/>
            <person name="Hundley H."/>
            <person name="Pangilinan J."/>
            <person name="Johnson J."/>
            <person name="Barry K."/>
            <person name="LaButti K."/>
            <person name="Ng V."/>
            <person name="Ahrendt S."/>
            <person name="Min B."/>
            <person name="Choi I.G."/>
            <person name="Park H."/>
            <person name="Plett J.M."/>
            <person name="Magnuson J."/>
            <person name="Spatafora J.W."/>
            <person name="Nagy L.G."/>
            <person name="Henrissat B."/>
            <person name="Grigoriev I.V."/>
            <person name="Yang Z.L."/>
            <person name="Xu J."/>
            <person name="Martin F.M."/>
        </authorList>
    </citation>
    <scope>NUCLEOTIDE SEQUENCE</scope>
    <source>
        <strain evidence="3">KKN 215</strain>
    </source>
</reference>
<name>A0A8K0UNX2_9AGAR</name>
<proteinExistence type="predicted"/>
<dbReference type="Proteomes" id="UP000813824">
    <property type="component" value="Unassembled WGS sequence"/>
</dbReference>
<dbReference type="PANTHER" id="PTHR15615">
    <property type="match status" value="1"/>
</dbReference>
<feature type="compositionally biased region" description="Polar residues" evidence="1">
    <location>
        <begin position="321"/>
        <end position="331"/>
    </location>
</feature>
<feature type="region of interest" description="Disordered" evidence="1">
    <location>
        <begin position="251"/>
        <end position="271"/>
    </location>
</feature>
<dbReference type="PANTHER" id="PTHR15615:SF10">
    <property type="entry name" value="PHO85 CYCLIN-2-RELATED"/>
    <property type="match status" value="1"/>
</dbReference>
<dbReference type="AlphaFoldDB" id="A0A8K0UNX2"/>
<dbReference type="OrthoDB" id="10250320at2759"/>
<sequence>MALSPIHPASLVDSSSHSPALLQMTQVELSRTLIEYLVDSVTETVDFAMGHASSSRGRPSSRRNERSKFTKFVTDVITKAEIKVPALLVTLVYIDRAKPHLQIALEQWANERVFLGALIVANKYLNDSTLKNVHWALCTGVFGKRDIGRIEREFLDVLDFELGISESDLLSHHASIMALLHPARHSRAAPAHVRKPIHHHRQVSHWSSDSSSDLESVSSAESTPPRTPEPMDVDSASSYVVRSFKHEPAASSVQQFSAAPPSKQEPHHQRLSSALNILRSFPIPHFHHGSSSSSSSTPSSSSSSSLVPNTRRCGPVAPARITSSQTTSVFV</sequence>
<evidence type="ECO:0000313" key="3">
    <source>
        <dbReference type="EMBL" id="KAH8099610.1"/>
    </source>
</evidence>